<accession>A0A4S9D1E8</accession>
<evidence type="ECO:0000259" key="1">
    <source>
        <dbReference type="Pfam" id="PF13508"/>
    </source>
</evidence>
<dbReference type="InterPro" id="IPR052523">
    <property type="entry name" value="Trichothecene_AcTrans"/>
</dbReference>
<dbReference type="InterPro" id="IPR000182">
    <property type="entry name" value="GNAT_dom"/>
</dbReference>
<dbReference type="Gene3D" id="3.40.630.30">
    <property type="match status" value="1"/>
</dbReference>
<sequence length="243" mass="27915">MPVEITRMIENDIDGVVDCIQKAFAEDPYFAWVFPKDFSPARNRVSLGIRCRWGLEHALFYVAKDPSSSTPSRILGVACWLAPTDPSAPQSWKSWFGDWSLWFNQLWMNSVYGRGGLSTTRYYIWLVFELLRCSTGSNRRACRKAAQSDAQRQLWTDDRGYYFCNIVTVLPEAQGMGIGKELFGVVMRQADVEGRKCYLESSRAEPNMAIYRKMGFELAKEMKCDDQGDAITLYCMMRDPRPE</sequence>
<dbReference type="InterPro" id="IPR016181">
    <property type="entry name" value="Acyl_CoA_acyltransferase"/>
</dbReference>
<evidence type="ECO:0000313" key="2">
    <source>
        <dbReference type="EMBL" id="THX13889.1"/>
    </source>
</evidence>
<protein>
    <recommendedName>
        <fullName evidence="1">N-acetyltransferase domain-containing protein</fullName>
    </recommendedName>
</protein>
<dbReference type="Pfam" id="PF13508">
    <property type="entry name" value="Acetyltransf_7"/>
    <property type="match status" value="1"/>
</dbReference>
<feature type="domain" description="N-acetyltransferase" evidence="1">
    <location>
        <begin position="159"/>
        <end position="217"/>
    </location>
</feature>
<dbReference type="CDD" id="cd04301">
    <property type="entry name" value="NAT_SF"/>
    <property type="match status" value="1"/>
</dbReference>
<name>A0A4S9D1E8_AURPU</name>
<dbReference type="PANTHER" id="PTHR42791:SF4">
    <property type="entry name" value="ACETYLTRANSFERASE, GNAT FAMILY FAMILY (AFU_ORTHOLOGUE AFUA_4G09540)-RELATED"/>
    <property type="match status" value="1"/>
</dbReference>
<comment type="caution">
    <text evidence="2">The sequence shown here is derived from an EMBL/GenBank/DDBJ whole genome shotgun (WGS) entry which is preliminary data.</text>
</comment>
<dbReference type="PANTHER" id="PTHR42791">
    <property type="entry name" value="GNAT FAMILY ACETYLTRANSFERASE"/>
    <property type="match status" value="1"/>
</dbReference>
<dbReference type="GO" id="GO:0016747">
    <property type="term" value="F:acyltransferase activity, transferring groups other than amino-acyl groups"/>
    <property type="evidence" value="ECO:0007669"/>
    <property type="project" value="InterPro"/>
</dbReference>
<gene>
    <name evidence="2" type="ORF">D6D13_03578</name>
</gene>
<dbReference type="AlphaFoldDB" id="A0A4S9D1E8"/>
<reference evidence="2" key="1">
    <citation type="submission" date="2018-10" db="EMBL/GenBank/DDBJ databases">
        <title>Fifty Aureobasidium pullulans genomes reveal a recombining polyextremotolerant generalist.</title>
        <authorList>
            <person name="Gostincar C."/>
            <person name="Turk M."/>
            <person name="Zajc J."/>
            <person name="Gunde-Cimerman N."/>
        </authorList>
    </citation>
    <scope>NUCLEOTIDE SEQUENCE [LARGE SCALE GENOMIC DNA]</scope>
    <source>
        <strain evidence="2">EXF-10085</strain>
    </source>
</reference>
<dbReference type="SUPFAM" id="SSF55729">
    <property type="entry name" value="Acyl-CoA N-acyltransferases (Nat)"/>
    <property type="match status" value="1"/>
</dbReference>
<organism evidence="2">
    <name type="scientific">Aureobasidium pullulans</name>
    <name type="common">Black yeast</name>
    <name type="synonym">Pullularia pullulans</name>
    <dbReference type="NCBI Taxonomy" id="5580"/>
    <lineage>
        <taxon>Eukaryota</taxon>
        <taxon>Fungi</taxon>
        <taxon>Dikarya</taxon>
        <taxon>Ascomycota</taxon>
        <taxon>Pezizomycotina</taxon>
        <taxon>Dothideomycetes</taxon>
        <taxon>Dothideomycetidae</taxon>
        <taxon>Dothideales</taxon>
        <taxon>Saccotheciaceae</taxon>
        <taxon>Aureobasidium</taxon>
    </lineage>
</organism>
<proteinExistence type="predicted"/>
<dbReference type="EMBL" id="QZAS01000009">
    <property type="protein sequence ID" value="THX13889.1"/>
    <property type="molecule type" value="Genomic_DNA"/>
</dbReference>